<dbReference type="Proteomes" id="UP000030466">
    <property type="component" value="Unassembled WGS sequence"/>
</dbReference>
<dbReference type="EMBL" id="JSUH01000006">
    <property type="protein sequence ID" value="KHD97608.1"/>
    <property type="molecule type" value="Genomic_DNA"/>
</dbReference>
<dbReference type="OrthoDB" id="3425909at2"/>
<sequence length="260" mass="26914">MMGPSHAACGAAAWVALTADYQLHLQDLTVPIGWGVLDVGDAGVLTGALVTAGAALLPDLDHPDGTVARSLRPLSTWLARGICRLSGGHRRGTHSVLGVAVFTGLAAAAQKIGIPVEGLGWVWPLAAVMSVLLIAFAVQVLAFVPDRVARLNWVVGIGLGVLVGLHPPAHEWWFAAAVATGVVAHLAGDLVTTRGIHLLYPLRMPLPLPRSVYKNRSFLTVPLIGNAGSAAEIALLAPITLFALTGLWGAFALTTGLVVA</sequence>
<comment type="caution">
    <text evidence="2">The sequence shown here is derived from an EMBL/GenBank/DDBJ whole genome shotgun (WGS) entry which is preliminary data.</text>
</comment>
<evidence type="ECO:0000256" key="1">
    <source>
        <dbReference type="SAM" id="Phobius"/>
    </source>
</evidence>
<dbReference type="RefSeq" id="WP_035925791.1">
    <property type="nucleotide sequence ID" value="NZ_JSUH01000006.1"/>
</dbReference>
<feature type="transmembrane region" description="Helical" evidence="1">
    <location>
        <begin position="92"/>
        <end position="109"/>
    </location>
</feature>
<keyword evidence="3" id="KW-1185">Reference proteome</keyword>
<feature type="transmembrane region" description="Helical" evidence="1">
    <location>
        <begin position="151"/>
        <end position="167"/>
    </location>
</feature>
<reference evidence="2 3" key="1">
    <citation type="journal article" date="2003" name="Int. J. Syst. Evol. Microbiol.">
        <title>Kocuria polaris sp. nov., an orange-pigmented psychrophilic bacterium isolated from an Antarctic cyanobacterial mat sample.</title>
        <authorList>
            <person name="Reddy G.S."/>
            <person name="Prakash J.S."/>
            <person name="Prabahar V."/>
            <person name="Matsumoto G.I."/>
            <person name="Stackebrandt E."/>
            <person name="Shivaji S."/>
        </authorList>
    </citation>
    <scope>NUCLEOTIDE SEQUENCE [LARGE SCALE GENOMIC DNA]</scope>
    <source>
        <strain evidence="2 3">CMS 76or</strain>
    </source>
</reference>
<evidence type="ECO:0008006" key="4">
    <source>
        <dbReference type="Google" id="ProtNLM"/>
    </source>
</evidence>
<keyword evidence="1" id="KW-1133">Transmembrane helix</keyword>
<feature type="transmembrane region" description="Helical" evidence="1">
    <location>
        <begin position="121"/>
        <end position="144"/>
    </location>
</feature>
<gene>
    <name evidence="2" type="ORF">GY22_07745</name>
</gene>
<dbReference type="Pfam" id="PF04307">
    <property type="entry name" value="YdjM"/>
    <property type="match status" value="1"/>
</dbReference>
<name>A0A0A6VTK5_KOCRO</name>
<protein>
    <recommendedName>
        <fullName evidence="4">Hydrolase</fullName>
    </recommendedName>
</protein>
<accession>A0A0A6VTK5</accession>
<dbReference type="InterPro" id="IPR007404">
    <property type="entry name" value="YdjM-like"/>
</dbReference>
<dbReference type="AlphaFoldDB" id="A0A0A6VTK5"/>
<proteinExistence type="predicted"/>
<keyword evidence="1" id="KW-0472">Membrane</keyword>
<organism evidence="2 3">
    <name type="scientific">Kocuria rosea subsp. polaris</name>
    <dbReference type="NCBI Taxonomy" id="136273"/>
    <lineage>
        <taxon>Bacteria</taxon>
        <taxon>Bacillati</taxon>
        <taxon>Actinomycetota</taxon>
        <taxon>Actinomycetes</taxon>
        <taxon>Micrococcales</taxon>
        <taxon>Micrococcaceae</taxon>
        <taxon>Kocuria</taxon>
    </lineage>
</organism>
<feature type="transmembrane region" description="Helical" evidence="1">
    <location>
        <begin position="241"/>
        <end position="259"/>
    </location>
</feature>
<keyword evidence="1" id="KW-0812">Transmembrane</keyword>
<evidence type="ECO:0000313" key="2">
    <source>
        <dbReference type="EMBL" id="KHD97608.1"/>
    </source>
</evidence>
<evidence type="ECO:0000313" key="3">
    <source>
        <dbReference type="Proteomes" id="UP000030466"/>
    </source>
</evidence>